<dbReference type="Proteomes" id="UP000630936">
    <property type="component" value="Unassembled WGS sequence"/>
</dbReference>
<dbReference type="EMBL" id="BMWG01000037">
    <property type="protein sequence ID" value="GGZ63321.1"/>
    <property type="molecule type" value="Genomic_DNA"/>
</dbReference>
<comment type="caution">
    <text evidence="2">The sequence shown here is derived from an EMBL/GenBank/DDBJ whole genome shotgun (WGS) entry which is preliminary data.</text>
</comment>
<keyword evidence="1" id="KW-1133">Transmembrane helix</keyword>
<evidence type="ECO:0000313" key="2">
    <source>
        <dbReference type="EMBL" id="GGZ63321.1"/>
    </source>
</evidence>
<accession>A0A918QS66</accession>
<reference evidence="2" key="1">
    <citation type="journal article" date="2014" name="Int. J. Syst. Evol. Microbiol.">
        <title>Complete genome sequence of Corynebacterium casei LMG S-19264T (=DSM 44701T), isolated from a smear-ripened cheese.</title>
        <authorList>
            <consortium name="US DOE Joint Genome Institute (JGI-PGF)"/>
            <person name="Walter F."/>
            <person name="Albersmeier A."/>
            <person name="Kalinowski J."/>
            <person name="Ruckert C."/>
        </authorList>
    </citation>
    <scope>NUCLEOTIDE SEQUENCE</scope>
    <source>
        <strain evidence="2">JCM 4988</strain>
    </source>
</reference>
<gene>
    <name evidence="2" type="ORF">GCM10010387_65930</name>
</gene>
<dbReference type="RefSeq" id="WP_190126977.1">
    <property type="nucleotide sequence ID" value="NZ_BMWG01000037.1"/>
</dbReference>
<feature type="transmembrane region" description="Helical" evidence="1">
    <location>
        <begin position="33"/>
        <end position="53"/>
    </location>
</feature>
<organism evidence="2 3">
    <name type="scientific">Streptomyces inusitatus</name>
    <dbReference type="NCBI Taxonomy" id="68221"/>
    <lineage>
        <taxon>Bacteria</taxon>
        <taxon>Bacillati</taxon>
        <taxon>Actinomycetota</taxon>
        <taxon>Actinomycetes</taxon>
        <taxon>Kitasatosporales</taxon>
        <taxon>Streptomycetaceae</taxon>
        <taxon>Streptomyces</taxon>
    </lineage>
</organism>
<protein>
    <submittedName>
        <fullName evidence="2">Uncharacterized protein</fullName>
    </submittedName>
</protein>
<proteinExistence type="predicted"/>
<name>A0A918QS66_9ACTN</name>
<feature type="transmembrane region" description="Helical" evidence="1">
    <location>
        <begin position="79"/>
        <end position="99"/>
    </location>
</feature>
<keyword evidence="3" id="KW-1185">Reference proteome</keyword>
<keyword evidence="1" id="KW-0812">Transmembrane</keyword>
<evidence type="ECO:0000256" key="1">
    <source>
        <dbReference type="SAM" id="Phobius"/>
    </source>
</evidence>
<evidence type="ECO:0000313" key="3">
    <source>
        <dbReference type="Proteomes" id="UP000630936"/>
    </source>
</evidence>
<sequence length="128" mass="12834">MTLALRALPALAGWLALAATALPAGSAIRVAPVALFLLLGPGAALLAFCGPALGGHRALGPAESWDEGFERDSDRIERLVLAVGLSLSAAVVCATALIAAQAFSGPRVLIALTLLTTAAACAPRPRKG</sequence>
<reference evidence="2" key="2">
    <citation type="submission" date="2020-09" db="EMBL/GenBank/DDBJ databases">
        <authorList>
            <person name="Sun Q."/>
            <person name="Ohkuma M."/>
        </authorList>
    </citation>
    <scope>NUCLEOTIDE SEQUENCE</scope>
    <source>
        <strain evidence="2">JCM 4988</strain>
    </source>
</reference>
<keyword evidence="1" id="KW-0472">Membrane</keyword>
<dbReference type="AlphaFoldDB" id="A0A918QS66"/>